<proteinExistence type="inferred from homology"/>
<organism evidence="13 14">
    <name type="scientific">Aminithiophilus ramosus</name>
    <dbReference type="NCBI Taxonomy" id="3029084"/>
    <lineage>
        <taxon>Bacteria</taxon>
        <taxon>Thermotogati</taxon>
        <taxon>Synergistota</taxon>
        <taxon>Synergistia</taxon>
        <taxon>Synergistales</taxon>
        <taxon>Aminithiophilaceae</taxon>
        <taxon>Aminithiophilus</taxon>
    </lineage>
</organism>
<dbReference type="NCBIfam" id="NF008956">
    <property type="entry name" value="PRK12299.1"/>
    <property type="match status" value="1"/>
</dbReference>
<feature type="binding site" evidence="9">
    <location>
        <begin position="212"/>
        <end position="215"/>
    </location>
    <ligand>
        <name>GTP</name>
        <dbReference type="ChEBI" id="CHEBI:37565"/>
    </ligand>
</feature>
<keyword evidence="4 9" id="KW-0479">Metal-binding</keyword>
<comment type="similarity">
    <text evidence="2 9">Belongs to the TRAFAC class OBG-HflX-like GTPase superfamily. OBG GTPase family.</text>
</comment>
<evidence type="ECO:0000256" key="9">
    <source>
        <dbReference type="HAMAP-Rule" id="MF_01454"/>
    </source>
</evidence>
<dbReference type="GO" id="GO:0005737">
    <property type="term" value="C:cytoplasm"/>
    <property type="evidence" value="ECO:0007669"/>
    <property type="project" value="UniProtKB-SubCell"/>
</dbReference>
<keyword evidence="7 9" id="KW-0460">Magnesium</keyword>
<gene>
    <name evidence="13" type="primary">obgE</name>
    <name evidence="9" type="synonym">obg</name>
    <name evidence="13" type="ORF">KAR29_06815</name>
</gene>
<dbReference type="Gene3D" id="2.70.210.12">
    <property type="entry name" value="GTP1/OBG domain"/>
    <property type="match status" value="1"/>
</dbReference>
<dbReference type="SUPFAM" id="SSF52540">
    <property type="entry name" value="P-loop containing nucleoside triphosphate hydrolases"/>
    <property type="match status" value="1"/>
</dbReference>
<accession>A0A9Q7ARS2</accession>
<evidence type="ECO:0000256" key="8">
    <source>
        <dbReference type="ARBA" id="ARBA00023134"/>
    </source>
</evidence>
<dbReference type="SUPFAM" id="SSF102741">
    <property type="entry name" value="Obg GTP-binding protein C-terminal domain"/>
    <property type="match status" value="1"/>
</dbReference>
<evidence type="ECO:0000256" key="1">
    <source>
        <dbReference type="ARBA" id="ARBA00001946"/>
    </source>
</evidence>
<protein>
    <recommendedName>
        <fullName evidence="9">GTPase Obg</fullName>
        <ecNumber evidence="9">3.6.5.-</ecNumber>
    </recommendedName>
    <alternativeName>
        <fullName evidence="9">GTP-binding protein Obg</fullName>
    </alternativeName>
</protein>
<feature type="domain" description="OBG-type G" evidence="10">
    <location>
        <begin position="160"/>
        <end position="330"/>
    </location>
</feature>
<dbReference type="FunFam" id="2.70.210.12:FF:000001">
    <property type="entry name" value="GTPase Obg"/>
    <property type="match status" value="1"/>
</dbReference>
<keyword evidence="8 9" id="KW-0342">GTP-binding</keyword>
<dbReference type="Proteomes" id="UP000671879">
    <property type="component" value="Chromosome"/>
</dbReference>
<dbReference type="InterPro" id="IPR006169">
    <property type="entry name" value="GTP1_OBG_dom"/>
</dbReference>
<dbReference type="RefSeq" id="WP_274374841.1">
    <property type="nucleotide sequence ID" value="NZ_CP072943.1"/>
</dbReference>
<evidence type="ECO:0000259" key="10">
    <source>
        <dbReference type="PROSITE" id="PS51710"/>
    </source>
</evidence>
<reference evidence="14" key="1">
    <citation type="submission" date="2021-04" db="EMBL/GenBank/DDBJ databases">
        <title>A novel Synergistetes isolate from a pyrite-forming mixed culture.</title>
        <authorList>
            <person name="Bunk B."/>
            <person name="Sproer C."/>
            <person name="Spring S."/>
            <person name="Pester M."/>
        </authorList>
    </citation>
    <scope>NUCLEOTIDE SEQUENCE [LARGE SCALE GENOMIC DNA]</scope>
    <source>
        <strain evidence="14">J.5.4.2-T.3.5.2</strain>
    </source>
</reference>
<dbReference type="InterPro" id="IPR036346">
    <property type="entry name" value="GTP-bd_prot_GTP1/OBG_C_sf"/>
</dbReference>
<evidence type="ECO:0000256" key="4">
    <source>
        <dbReference type="ARBA" id="ARBA00022723"/>
    </source>
</evidence>
<keyword evidence="3 9" id="KW-0963">Cytoplasm</keyword>
<dbReference type="PROSITE" id="PS51881">
    <property type="entry name" value="OCT"/>
    <property type="match status" value="1"/>
</dbReference>
<dbReference type="PROSITE" id="PS51710">
    <property type="entry name" value="G_OBG"/>
    <property type="match status" value="1"/>
</dbReference>
<dbReference type="PANTHER" id="PTHR11702:SF31">
    <property type="entry name" value="MITOCHONDRIAL RIBOSOME-ASSOCIATED GTPASE 2"/>
    <property type="match status" value="1"/>
</dbReference>
<keyword evidence="6 9" id="KW-0378">Hydrolase</keyword>
<dbReference type="PROSITE" id="PS51883">
    <property type="entry name" value="OBG"/>
    <property type="match status" value="1"/>
</dbReference>
<feature type="domain" description="Obg" evidence="12">
    <location>
        <begin position="1"/>
        <end position="159"/>
    </location>
</feature>
<dbReference type="Pfam" id="PF01018">
    <property type="entry name" value="GTP1_OBG"/>
    <property type="match status" value="1"/>
</dbReference>
<feature type="domain" description="OCT" evidence="11">
    <location>
        <begin position="348"/>
        <end position="430"/>
    </location>
</feature>
<dbReference type="GO" id="GO:0003924">
    <property type="term" value="F:GTPase activity"/>
    <property type="evidence" value="ECO:0007669"/>
    <property type="project" value="UniProtKB-UniRule"/>
</dbReference>
<dbReference type="NCBIfam" id="TIGR03595">
    <property type="entry name" value="Obg_CgtA_exten"/>
    <property type="match status" value="1"/>
</dbReference>
<dbReference type="InterPro" id="IPR005225">
    <property type="entry name" value="Small_GTP-bd"/>
</dbReference>
<dbReference type="CDD" id="cd01898">
    <property type="entry name" value="Obg"/>
    <property type="match status" value="1"/>
</dbReference>
<comment type="subunit">
    <text evidence="9">Monomer.</text>
</comment>
<comment type="cofactor">
    <cofactor evidence="1 9">
        <name>Mg(2+)</name>
        <dbReference type="ChEBI" id="CHEBI:18420"/>
    </cofactor>
</comment>
<keyword evidence="5 9" id="KW-0547">Nucleotide-binding</keyword>
<evidence type="ECO:0000313" key="14">
    <source>
        <dbReference type="Proteomes" id="UP000671879"/>
    </source>
</evidence>
<feature type="binding site" evidence="9">
    <location>
        <begin position="311"/>
        <end position="313"/>
    </location>
    <ligand>
        <name>GTP</name>
        <dbReference type="ChEBI" id="CHEBI:37565"/>
    </ligand>
</feature>
<dbReference type="GO" id="GO:0000287">
    <property type="term" value="F:magnesium ion binding"/>
    <property type="evidence" value="ECO:0007669"/>
    <property type="project" value="InterPro"/>
</dbReference>
<dbReference type="InterPro" id="IPR015349">
    <property type="entry name" value="OCT_dom"/>
</dbReference>
<dbReference type="Pfam" id="PF01926">
    <property type="entry name" value="MMR_HSR1"/>
    <property type="match status" value="1"/>
</dbReference>
<dbReference type="SUPFAM" id="SSF82051">
    <property type="entry name" value="Obg GTP-binding protein N-terminal domain"/>
    <property type="match status" value="1"/>
</dbReference>
<dbReference type="Gene3D" id="3.40.50.300">
    <property type="entry name" value="P-loop containing nucleotide triphosphate hydrolases"/>
    <property type="match status" value="1"/>
</dbReference>
<dbReference type="Gene3D" id="3.30.300.350">
    <property type="entry name" value="GTP-binding protein OBG, C-terminal domain"/>
    <property type="match status" value="1"/>
</dbReference>
<dbReference type="InterPro" id="IPR045086">
    <property type="entry name" value="OBG_GTPase"/>
</dbReference>
<evidence type="ECO:0000259" key="12">
    <source>
        <dbReference type="PROSITE" id="PS51883"/>
    </source>
</evidence>
<feature type="binding site" evidence="9">
    <location>
        <position position="193"/>
    </location>
    <ligand>
        <name>Mg(2+)</name>
        <dbReference type="ChEBI" id="CHEBI:18420"/>
    </ligand>
</feature>
<dbReference type="InterPro" id="IPR031167">
    <property type="entry name" value="G_OBG"/>
</dbReference>
<dbReference type="InterPro" id="IPR027417">
    <property type="entry name" value="P-loop_NTPase"/>
</dbReference>
<dbReference type="GO" id="GO:0042254">
    <property type="term" value="P:ribosome biogenesis"/>
    <property type="evidence" value="ECO:0007669"/>
    <property type="project" value="UniProtKB-UniRule"/>
</dbReference>
<dbReference type="InterPro" id="IPR006073">
    <property type="entry name" value="GTP-bd"/>
</dbReference>
<evidence type="ECO:0000256" key="6">
    <source>
        <dbReference type="ARBA" id="ARBA00022801"/>
    </source>
</evidence>
<feature type="binding site" evidence="9">
    <location>
        <begin position="282"/>
        <end position="285"/>
    </location>
    <ligand>
        <name>GTP</name>
        <dbReference type="ChEBI" id="CHEBI:37565"/>
    </ligand>
</feature>
<dbReference type="InterPro" id="IPR036726">
    <property type="entry name" value="GTP1_OBG_dom_sf"/>
</dbReference>
<evidence type="ECO:0000259" key="11">
    <source>
        <dbReference type="PROSITE" id="PS51881"/>
    </source>
</evidence>
<name>A0A9Q7ARS2_9BACT</name>
<dbReference type="NCBIfam" id="NF008955">
    <property type="entry name" value="PRK12297.1"/>
    <property type="match status" value="1"/>
</dbReference>
<dbReference type="InterPro" id="IPR014100">
    <property type="entry name" value="GTP-bd_Obg/CgtA"/>
</dbReference>
<dbReference type="HAMAP" id="MF_01454">
    <property type="entry name" value="GTPase_Obg"/>
    <property type="match status" value="1"/>
</dbReference>
<dbReference type="NCBIfam" id="TIGR00231">
    <property type="entry name" value="small_GTP"/>
    <property type="match status" value="1"/>
</dbReference>
<dbReference type="PRINTS" id="PR00326">
    <property type="entry name" value="GTP1OBG"/>
</dbReference>
<sequence length="438" mass="48024">MKFVDLVVIQVQGGQGGNGCTSFRREKFVPRGGPDGGNGGRGGNIIFEASLSIQTLADFEYHHRYEAPKGENGRGKRQYGRSGEDAVIPVPCGTLVFDGQTDDLLADLVEPGDRFLAARGGKGGRGNVTFTNSVRRAPHFSEKGDPGEKTTLRLELKLIADIGLVGLPNAGKSSILAAISNAQPKIADYPFTTLSPNLGALDVDDERVIIADVPGLIEGAHQDKGLGLSFLRHIERTRLLVHVLDLAASSLSDVLRQWEIICEEFASYDEELLDRPYMVVGNKIDVADAAEKIDGVARFMEEKGIPFLAVSALRGDNIPQLVRYLADQARLHPRPHSETRLVGLAAEPIEGEGRRRVPVQILRLTDGKGFRIVHPYLEKVVLRYDFEQEEALARFARILRKLKIDDLLLAQGAKEKDTVCIGDMEFDFEPEGALEIEP</sequence>
<comment type="function">
    <text evidence="9">An essential GTPase which binds GTP, GDP and possibly (p)ppGpp with moderate affinity, with high nucleotide exchange rates and a fairly low GTP hydrolysis rate. Plays a role in control of the cell cycle, stress response, ribosome biogenesis and in those bacteria that undergo differentiation, in morphogenesis control.</text>
</comment>
<dbReference type="NCBIfam" id="TIGR02729">
    <property type="entry name" value="Obg_CgtA"/>
    <property type="match status" value="1"/>
</dbReference>
<evidence type="ECO:0000256" key="5">
    <source>
        <dbReference type="ARBA" id="ARBA00022741"/>
    </source>
</evidence>
<feature type="binding site" evidence="9">
    <location>
        <position position="173"/>
    </location>
    <ligand>
        <name>Mg(2+)</name>
        <dbReference type="ChEBI" id="CHEBI:18420"/>
    </ligand>
</feature>
<comment type="subcellular location">
    <subcellularLocation>
        <location evidence="9">Cytoplasm</location>
    </subcellularLocation>
</comment>
<feature type="binding site" evidence="9">
    <location>
        <begin position="191"/>
        <end position="195"/>
    </location>
    <ligand>
        <name>GTP</name>
        <dbReference type="ChEBI" id="CHEBI:37565"/>
    </ligand>
</feature>
<dbReference type="AlphaFoldDB" id="A0A9Q7ARS2"/>
<keyword evidence="14" id="KW-1185">Reference proteome</keyword>
<dbReference type="NCBIfam" id="NF008954">
    <property type="entry name" value="PRK12296.1"/>
    <property type="match status" value="1"/>
</dbReference>
<evidence type="ECO:0000313" key="13">
    <source>
        <dbReference type="EMBL" id="QTX33557.1"/>
    </source>
</evidence>
<dbReference type="Pfam" id="PF09269">
    <property type="entry name" value="DUF1967"/>
    <property type="match status" value="1"/>
</dbReference>
<dbReference type="PANTHER" id="PTHR11702">
    <property type="entry name" value="DEVELOPMENTALLY REGULATED GTP-BINDING PROTEIN-RELATED"/>
    <property type="match status" value="1"/>
</dbReference>
<dbReference type="EC" id="3.6.5.-" evidence="9"/>
<evidence type="ECO:0000256" key="7">
    <source>
        <dbReference type="ARBA" id="ARBA00022842"/>
    </source>
</evidence>
<dbReference type="GO" id="GO:0005525">
    <property type="term" value="F:GTP binding"/>
    <property type="evidence" value="ECO:0007669"/>
    <property type="project" value="UniProtKB-UniRule"/>
</dbReference>
<feature type="binding site" evidence="9">
    <location>
        <begin position="166"/>
        <end position="173"/>
    </location>
    <ligand>
        <name>GTP</name>
        <dbReference type="ChEBI" id="CHEBI:37565"/>
    </ligand>
</feature>
<dbReference type="EMBL" id="CP072943">
    <property type="protein sequence ID" value="QTX33557.1"/>
    <property type="molecule type" value="Genomic_DNA"/>
</dbReference>
<evidence type="ECO:0000256" key="2">
    <source>
        <dbReference type="ARBA" id="ARBA00007699"/>
    </source>
</evidence>
<dbReference type="KEGG" id="aram:KAR29_06815"/>
<evidence type="ECO:0000256" key="3">
    <source>
        <dbReference type="ARBA" id="ARBA00022490"/>
    </source>
</evidence>